<keyword evidence="7" id="KW-1185">Reference proteome</keyword>
<dbReference type="InterPro" id="IPR036388">
    <property type="entry name" value="WH-like_DNA-bd_sf"/>
</dbReference>
<dbReference type="InterPro" id="IPR039420">
    <property type="entry name" value="WalR-like"/>
</dbReference>
<dbReference type="SMART" id="SM00862">
    <property type="entry name" value="Trans_reg_C"/>
    <property type="match status" value="1"/>
</dbReference>
<dbReference type="InterPro" id="IPR001867">
    <property type="entry name" value="OmpR/PhoB-type_DNA-bd"/>
</dbReference>
<evidence type="ECO:0000256" key="3">
    <source>
        <dbReference type="PROSITE-ProRule" id="PRU01091"/>
    </source>
</evidence>
<dbReference type="Gene3D" id="6.10.250.690">
    <property type="match status" value="1"/>
</dbReference>
<dbReference type="CDD" id="cd17574">
    <property type="entry name" value="REC_OmpR"/>
    <property type="match status" value="1"/>
</dbReference>
<dbReference type="SUPFAM" id="SSF46894">
    <property type="entry name" value="C-terminal effector domain of the bipartite response regulators"/>
    <property type="match status" value="1"/>
</dbReference>
<dbReference type="Gene3D" id="1.10.10.10">
    <property type="entry name" value="Winged helix-like DNA-binding domain superfamily/Winged helix DNA-binding domain"/>
    <property type="match status" value="1"/>
</dbReference>
<keyword evidence="1 3" id="KW-0238">DNA-binding</keyword>
<dbReference type="Pfam" id="PF00072">
    <property type="entry name" value="Response_reg"/>
    <property type="match status" value="1"/>
</dbReference>
<evidence type="ECO:0000256" key="1">
    <source>
        <dbReference type="ARBA" id="ARBA00023125"/>
    </source>
</evidence>
<dbReference type="RefSeq" id="WP_137257099.1">
    <property type="nucleotide sequence ID" value="NZ_JBHSPQ010000003.1"/>
</dbReference>
<dbReference type="GO" id="GO:0005829">
    <property type="term" value="C:cytosol"/>
    <property type="evidence" value="ECO:0007669"/>
    <property type="project" value="TreeGrafter"/>
</dbReference>
<dbReference type="InterPro" id="IPR001789">
    <property type="entry name" value="Sig_transdc_resp-reg_receiver"/>
</dbReference>
<dbReference type="Proteomes" id="UP000305836">
    <property type="component" value="Unassembled WGS sequence"/>
</dbReference>
<dbReference type="SMART" id="SM00448">
    <property type="entry name" value="REC"/>
    <property type="match status" value="1"/>
</dbReference>
<dbReference type="GO" id="GO:0006355">
    <property type="term" value="P:regulation of DNA-templated transcription"/>
    <property type="evidence" value="ECO:0007669"/>
    <property type="project" value="InterPro"/>
</dbReference>
<dbReference type="Pfam" id="PF00486">
    <property type="entry name" value="Trans_reg_C"/>
    <property type="match status" value="1"/>
</dbReference>
<dbReference type="PROSITE" id="PS50110">
    <property type="entry name" value="RESPONSE_REGULATORY"/>
    <property type="match status" value="1"/>
</dbReference>
<evidence type="ECO:0000256" key="2">
    <source>
        <dbReference type="PROSITE-ProRule" id="PRU00169"/>
    </source>
</evidence>
<name>A0A4U3LKQ8_9ACTN</name>
<dbReference type="OrthoDB" id="3473150at2"/>
<dbReference type="PROSITE" id="PS51755">
    <property type="entry name" value="OMPR_PHOB"/>
    <property type="match status" value="1"/>
</dbReference>
<protein>
    <submittedName>
        <fullName evidence="6">Response regulator transcription factor</fullName>
    </submittedName>
</protein>
<feature type="DNA-binding region" description="OmpR/PhoB-type" evidence="3">
    <location>
        <begin position="120"/>
        <end position="217"/>
    </location>
</feature>
<dbReference type="PANTHER" id="PTHR48111:SF37">
    <property type="entry name" value="RESPONSE REGULATOR PROTEIN CARR"/>
    <property type="match status" value="1"/>
</dbReference>
<dbReference type="GO" id="GO:0000976">
    <property type="term" value="F:transcription cis-regulatory region binding"/>
    <property type="evidence" value="ECO:0007669"/>
    <property type="project" value="TreeGrafter"/>
</dbReference>
<feature type="domain" description="Response regulatory" evidence="4">
    <location>
        <begin position="3"/>
        <end position="116"/>
    </location>
</feature>
<feature type="domain" description="OmpR/PhoB-type" evidence="5">
    <location>
        <begin position="120"/>
        <end position="217"/>
    </location>
</feature>
<evidence type="ECO:0000313" key="7">
    <source>
        <dbReference type="Proteomes" id="UP000305836"/>
    </source>
</evidence>
<dbReference type="EMBL" id="SZPZ01000004">
    <property type="protein sequence ID" value="TKK76231.1"/>
    <property type="molecule type" value="Genomic_DNA"/>
</dbReference>
<dbReference type="GO" id="GO:0032993">
    <property type="term" value="C:protein-DNA complex"/>
    <property type="evidence" value="ECO:0007669"/>
    <property type="project" value="TreeGrafter"/>
</dbReference>
<dbReference type="InterPro" id="IPR016032">
    <property type="entry name" value="Sig_transdc_resp-reg_C-effctor"/>
</dbReference>
<dbReference type="SUPFAM" id="SSF52172">
    <property type="entry name" value="CheY-like"/>
    <property type="match status" value="1"/>
</dbReference>
<dbReference type="PANTHER" id="PTHR48111">
    <property type="entry name" value="REGULATOR OF RPOS"/>
    <property type="match status" value="1"/>
</dbReference>
<dbReference type="Gene3D" id="3.40.50.2300">
    <property type="match status" value="1"/>
</dbReference>
<comment type="caution">
    <text evidence="6">The sequence shown here is derived from an EMBL/GenBank/DDBJ whole genome shotgun (WGS) entry which is preliminary data.</text>
</comment>
<dbReference type="AlphaFoldDB" id="A0A4U3LKQ8"/>
<evidence type="ECO:0000313" key="6">
    <source>
        <dbReference type="EMBL" id="TKK76231.1"/>
    </source>
</evidence>
<keyword evidence="2" id="KW-0597">Phosphoprotein</keyword>
<organism evidence="6 7">
    <name type="scientific">Kribbella jiaozuonensis</name>
    <dbReference type="NCBI Taxonomy" id="2575441"/>
    <lineage>
        <taxon>Bacteria</taxon>
        <taxon>Bacillati</taxon>
        <taxon>Actinomycetota</taxon>
        <taxon>Actinomycetes</taxon>
        <taxon>Propionibacteriales</taxon>
        <taxon>Kribbellaceae</taxon>
        <taxon>Kribbella</taxon>
    </lineage>
</organism>
<reference evidence="6 7" key="1">
    <citation type="submission" date="2019-04" db="EMBL/GenBank/DDBJ databases">
        <title>Kribbella sp. NEAU-THZ 27 nov., a novel actinomycete isolated from soil.</title>
        <authorList>
            <person name="Duan L."/>
        </authorList>
    </citation>
    <scope>NUCLEOTIDE SEQUENCE [LARGE SCALE GENOMIC DNA]</scope>
    <source>
        <strain evidence="7">NEAU-THZ27</strain>
    </source>
</reference>
<accession>A0A4U3LKQ8</accession>
<dbReference type="CDD" id="cd00383">
    <property type="entry name" value="trans_reg_C"/>
    <property type="match status" value="1"/>
</dbReference>
<sequence>MARVAVCEDDRALRGVLRRALEGDGHSIVAAANGSDLLARLEPPPQLVILDLALPDADGRDVCLALRAHGLDAPVLMLTALGGMHHKVSGFEAGADDYLTKPFDIPELLVRVRALLRRTTVAVTVDEVVLDPTSHQVRRGAAGEALTPTEFRLLGRLISVPGEVVRRHALVAAGWPHGAYVSENTLDSYLRRLRVKLDRLGIAGRVATVRGVGYRWD</sequence>
<dbReference type="InterPro" id="IPR011006">
    <property type="entry name" value="CheY-like_superfamily"/>
</dbReference>
<gene>
    <name evidence="6" type="ORF">FDA38_27865</name>
</gene>
<evidence type="ECO:0000259" key="4">
    <source>
        <dbReference type="PROSITE" id="PS50110"/>
    </source>
</evidence>
<evidence type="ECO:0000259" key="5">
    <source>
        <dbReference type="PROSITE" id="PS51755"/>
    </source>
</evidence>
<dbReference type="GO" id="GO:0000156">
    <property type="term" value="F:phosphorelay response regulator activity"/>
    <property type="evidence" value="ECO:0007669"/>
    <property type="project" value="TreeGrafter"/>
</dbReference>
<feature type="modified residue" description="4-aspartylphosphate" evidence="2">
    <location>
        <position position="51"/>
    </location>
</feature>
<proteinExistence type="predicted"/>